<feature type="domain" description="Tail spike" evidence="2">
    <location>
        <begin position="116"/>
        <end position="254"/>
    </location>
</feature>
<sequence length="1165" mass="131053">MLGEIDYNRKPIKPQYFLAKPDREIISKLSEIFNDNIDEKLNDVSELSFSLPYFLDKHHKLKPNKNVSLIKERYQIQVVKGSKVQWFTVNDIEDNIDDSDIMNVKCYSLERELSNKLIKSYSVEAYGADQVLKDLLTLGNTIWTIEYIDADFILTRRAFEYPSSTVLEAIYSVAEKYNAIVTFDTDKRTLRMTKPELTGINKGLTTSHGKLMKNMIRNTSSEEMVTRLSASGKDGLGIQKVNPTGQNYVENYGYWIYPFERDVSKTVISSSLWMSDSLCHALLDYDELVESKTGLFKQYLEELERYETELNTLKIDLNKLQQDEKVVQEVTLAQQFGDKMYFEKYQHSGSSSREFKLNKGYNYAAMIKVDSSSGVTVSLNGSVKSTVSGQWVLLGKLNNLETTTITVNGASTGVFMQVATISIEEYQLAGNDRAIVERYSLDNKENQINLKQIEISNKMGQITDVQNRTSALQKLLAAENNFTSDQLQELNYFVIEREFADDVYIDEQDLYDATLEKFKELQVPQLSVEIDIVNFLEIIEEQRNWDKLVLGDFVNVKYEPLDIALTARITEISYDYEGSSIKLTLSNAKNVNDETKRMEKFLSDSKNTTIVVGNGRPDWTKAVVDSSEMSQLFENLWNKVTNEVNMASNEFVTLDRTGLTIIDPDDPLRFLRATHGVLALTRSGGIRYETAIDADGIISELLYGKVILGQRVVIGDTTGVFTIEGSKLMIDDRCGRAVVRLGLLSEAPDKFGFTLNRYASTDCNDLNIVNRVNVTADDGFSIERKNGTQFDKTFYTSTDGDLFMKGNFQAGEGERIFKVTHDGFQLGGSVWATAPLHADMYGNVWMNKLFADSAEIKNSLFKDGHIRGSDLELEDGLGGKISMYPEYGLWFGDVRPEEALTWIKMDGTGIFKKLIVKSGDNTLLMDSEQKKIFMNEWDLVGAGSIDSMLLAANILTADDGFISSLVAGKLSTLTNAALQGWSNYIKIEGKEIKFLTGRVEEPGVHKELPDGRKLYWLTAEQKGEMTTEVTAWPVYVYNPKDKTKMRLFFEGDGELAVPQIDMGEGDGQGYGRGYIKKPNGSFDFIYTASNNGRDRSMKLMDDGIYINSEGGVFNILSKELNILGDGGNIKLGNASGSYIEIAQNGDINIQSSRNVKINGTRIDLN</sequence>
<evidence type="ECO:0000259" key="3">
    <source>
        <dbReference type="Pfam" id="PF24049"/>
    </source>
</evidence>
<feature type="coiled-coil region" evidence="1">
    <location>
        <begin position="289"/>
        <end position="323"/>
    </location>
</feature>
<dbReference type="Pfam" id="PF24049">
    <property type="entry name" value="YOMG_N"/>
    <property type="match status" value="1"/>
</dbReference>
<dbReference type="NCBIfam" id="TIGR01665">
    <property type="entry name" value="put_anti_recept"/>
    <property type="match status" value="1"/>
</dbReference>
<keyword evidence="1" id="KW-0175">Coiled coil</keyword>
<name>A0A2W0C782_9BACL</name>
<feature type="domain" description="YOMG-like N-terminal" evidence="3">
    <location>
        <begin position="18"/>
        <end position="106"/>
    </location>
</feature>
<evidence type="ECO:0000259" key="2">
    <source>
        <dbReference type="Pfam" id="PF06605"/>
    </source>
</evidence>
<protein>
    <submittedName>
        <fullName evidence="4">Uncharacterized protein</fullName>
    </submittedName>
</protein>
<dbReference type="InterPro" id="IPR057796">
    <property type="entry name" value="YOMG-like_N"/>
</dbReference>
<proteinExistence type="predicted"/>
<evidence type="ECO:0000256" key="1">
    <source>
        <dbReference type="SAM" id="Coils"/>
    </source>
</evidence>
<dbReference type="RefSeq" id="WP_110821004.1">
    <property type="nucleotide sequence ID" value="NZ_PRLG01000020.1"/>
</dbReference>
<gene>
    <name evidence="4" type="ORF">PIL02S_03526</name>
</gene>
<dbReference type="EMBL" id="PRLG01000020">
    <property type="protein sequence ID" value="PYY28370.1"/>
    <property type="molecule type" value="Genomic_DNA"/>
</dbReference>
<evidence type="ECO:0000313" key="5">
    <source>
        <dbReference type="Proteomes" id="UP000247459"/>
    </source>
</evidence>
<dbReference type="Proteomes" id="UP000247459">
    <property type="component" value="Unassembled WGS sequence"/>
</dbReference>
<accession>A0A2W0C782</accession>
<feature type="domain" description="Tail spike" evidence="2">
    <location>
        <begin position="483"/>
        <end position="589"/>
    </location>
</feature>
<dbReference type="InterPro" id="IPR007119">
    <property type="entry name" value="Phage_tail_spike_N"/>
</dbReference>
<comment type="caution">
    <text evidence="4">The sequence shown here is derived from an EMBL/GenBank/DDBJ whole genome shotgun (WGS) entry which is preliminary data.</text>
</comment>
<dbReference type="OrthoDB" id="5090100at2"/>
<dbReference type="InterPro" id="IPR010572">
    <property type="entry name" value="Tail_dom"/>
</dbReference>
<dbReference type="AlphaFoldDB" id="A0A2W0C782"/>
<reference evidence="4 5" key="1">
    <citation type="submission" date="2018-01" db="EMBL/GenBank/DDBJ databases">
        <title>Genome sequence of the PGP bacterium Paenibacillus illinoisensis E3.</title>
        <authorList>
            <person name="Rolli E."/>
            <person name="Marasco R."/>
            <person name="Bessem C."/>
            <person name="Michoud G."/>
            <person name="Gaiarsa S."/>
            <person name="Borin S."/>
            <person name="Daffonchio D."/>
        </authorList>
    </citation>
    <scope>NUCLEOTIDE SEQUENCE [LARGE SCALE GENOMIC DNA]</scope>
    <source>
        <strain evidence="4 5">E3</strain>
    </source>
</reference>
<evidence type="ECO:0000313" key="4">
    <source>
        <dbReference type="EMBL" id="PYY28370.1"/>
    </source>
</evidence>
<dbReference type="Pfam" id="PF06605">
    <property type="entry name" value="Prophage_tail"/>
    <property type="match status" value="2"/>
</dbReference>
<organism evidence="4 5">
    <name type="scientific">Paenibacillus illinoisensis</name>
    <dbReference type="NCBI Taxonomy" id="59845"/>
    <lineage>
        <taxon>Bacteria</taxon>
        <taxon>Bacillati</taxon>
        <taxon>Bacillota</taxon>
        <taxon>Bacilli</taxon>
        <taxon>Bacillales</taxon>
        <taxon>Paenibacillaceae</taxon>
        <taxon>Paenibacillus</taxon>
    </lineage>
</organism>